<dbReference type="InterPro" id="IPR000639">
    <property type="entry name" value="Epox_hydrolase-like"/>
</dbReference>
<dbReference type="GO" id="GO:0016787">
    <property type="term" value="F:hydrolase activity"/>
    <property type="evidence" value="ECO:0007669"/>
    <property type="project" value="UniProtKB-KW"/>
</dbReference>
<dbReference type="PRINTS" id="PR00412">
    <property type="entry name" value="EPOXHYDRLASE"/>
</dbReference>
<dbReference type="InterPro" id="IPR029058">
    <property type="entry name" value="AB_hydrolase_fold"/>
</dbReference>
<evidence type="ECO:0000313" key="3">
    <source>
        <dbReference type="EMBL" id="RVU21511.1"/>
    </source>
</evidence>
<dbReference type="EMBL" id="SACP01000001">
    <property type="protein sequence ID" value="RVU21511.1"/>
    <property type="molecule type" value="Genomic_DNA"/>
</dbReference>
<dbReference type="PRINTS" id="PR00111">
    <property type="entry name" value="ABHYDROLASE"/>
</dbReference>
<reference evidence="3 4" key="1">
    <citation type="submission" date="2019-01" db="EMBL/GenBank/DDBJ databases">
        <authorList>
            <person name="Chen W.-M."/>
        </authorList>
    </citation>
    <scope>NUCLEOTIDE SEQUENCE [LARGE SCALE GENOMIC DNA]</scope>
    <source>
        <strain evidence="3 4">TER-1</strain>
    </source>
</reference>
<dbReference type="AlphaFoldDB" id="A0A3S2YXD0"/>
<dbReference type="PANTHER" id="PTHR43329">
    <property type="entry name" value="EPOXIDE HYDROLASE"/>
    <property type="match status" value="1"/>
</dbReference>
<dbReference type="InterPro" id="IPR000073">
    <property type="entry name" value="AB_hydrolase_1"/>
</dbReference>
<evidence type="ECO:0000256" key="1">
    <source>
        <dbReference type="ARBA" id="ARBA00022801"/>
    </source>
</evidence>
<dbReference type="OrthoDB" id="9804723at2"/>
<feature type="domain" description="AB hydrolase-1" evidence="2">
    <location>
        <begin position="28"/>
        <end position="271"/>
    </location>
</feature>
<evidence type="ECO:0000259" key="2">
    <source>
        <dbReference type="Pfam" id="PF00561"/>
    </source>
</evidence>
<accession>A0A3S2YXD0</accession>
<gene>
    <name evidence="3" type="ORF">EOE48_00160</name>
</gene>
<protein>
    <submittedName>
        <fullName evidence="3">Alpha/beta hydrolase</fullName>
    </submittedName>
</protein>
<proteinExistence type="predicted"/>
<dbReference type="SUPFAM" id="SSF53474">
    <property type="entry name" value="alpha/beta-Hydrolases"/>
    <property type="match status" value="1"/>
</dbReference>
<dbReference type="Pfam" id="PF00561">
    <property type="entry name" value="Abhydrolase_1"/>
    <property type="match status" value="1"/>
</dbReference>
<sequence>MTESWPVRPIRVRGQVLQVSEAGPEDGPMILLLHGFPESRLGWRRQVGPLAASGLRVIVPDQRGYARSSKPGPLAAYHLDRLAGDVIGLADAFGRERIALVGHDWGGLVAWWTAAHHPERVARAAILNAPHPDVVGAYARRHPSQLLRSLYVGLFQVPRLPEALLRAGGFAALRRALATSSRPGTFDAAALDAYAADWAKPGALTGMLNWYRALRLPRAPAPAPVRPPVLVLWGERDTALEAGLARDSLRLCLEGRLERFPEATHWVQHEEAEAVNVALIRFLHEDAAA</sequence>
<organism evidence="3 4">
    <name type="scientific">Methylobacterium oryzihabitans</name>
    <dbReference type="NCBI Taxonomy" id="2499852"/>
    <lineage>
        <taxon>Bacteria</taxon>
        <taxon>Pseudomonadati</taxon>
        <taxon>Pseudomonadota</taxon>
        <taxon>Alphaproteobacteria</taxon>
        <taxon>Hyphomicrobiales</taxon>
        <taxon>Methylobacteriaceae</taxon>
        <taxon>Methylobacterium</taxon>
    </lineage>
</organism>
<dbReference type="Gene3D" id="3.40.50.1820">
    <property type="entry name" value="alpha/beta hydrolase"/>
    <property type="match status" value="1"/>
</dbReference>
<dbReference type="Proteomes" id="UP000286997">
    <property type="component" value="Unassembled WGS sequence"/>
</dbReference>
<name>A0A3S2YXD0_9HYPH</name>
<keyword evidence="4" id="KW-1185">Reference proteome</keyword>
<comment type="caution">
    <text evidence="3">The sequence shown here is derived from an EMBL/GenBank/DDBJ whole genome shotgun (WGS) entry which is preliminary data.</text>
</comment>
<keyword evidence="1 3" id="KW-0378">Hydrolase</keyword>
<evidence type="ECO:0000313" key="4">
    <source>
        <dbReference type="Proteomes" id="UP000286997"/>
    </source>
</evidence>